<dbReference type="RefSeq" id="WP_013178060.1">
    <property type="nucleotide sequence ID" value="NC_014221.1"/>
</dbReference>
<evidence type="ECO:0000259" key="7">
    <source>
        <dbReference type="PROSITE" id="PS50928"/>
    </source>
</evidence>
<keyword evidence="3 6" id="KW-0812">Transmembrane</keyword>
<dbReference type="AlphaFoldDB" id="D7CY53"/>
<reference evidence="8 9" key="2">
    <citation type="journal article" date="2011" name="Stand. Genomic Sci.">
        <title>Complete genome sequence of Truepera radiovictrix type strain (RQ-24).</title>
        <authorList>
            <person name="Ivanova N."/>
            <person name="Rohde C."/>
            <person name="Munk C."/>
            <person name="Nolan M."/>
            <person name="Lucas S."/>
            <person name="Del Rio T.G."/>
            <person name="Tice H."/>
            <person name="Deshpande S."/>
            <person name="Cheng J.F."/>
            <person name="Tapia R."/>
            <person name="Han C."/>
            <person name="Goodwin L."/>
            <person name="Pitluck S."/>
            <person name="Liolios K."/>
            <person name="Mavromatis K."/>
            <person name="Mikhailova N."/>
            <person name="Pati A."/>
            <person name="Chen A."/>
            <person name="Palaniappan K."/>
            <person name="Land M."/>
            <person name="Hauser L."/>
            <person name="Chang Y.J."/>
            <person name="Jeffries C.D."/>
            <person name="Brambilla E."/>
            <person name="Rohde M."/>
            <person name="Goker M."/>
            <person name="Tindall B.J."/>
            <person name="Woyke T."/>
            <person name="Bristow J."/>
            <person name="Eisen J.A."/>
            <person name="Markowitz V."/>
            <person name="Hugenholtz P."/>
            <person name="Kyrpides N.C."/>
            <person name="Klenk H.P."/>
            <person name="Lapidus A."/>
        </authorList>
    </citation>
    <scope>NUCLEOTIDE SEQUENCE [LARGE SCALE GENOMIC DNA]</scope>
    <source>
        <strain evidence="9">DSM 17093 / CIP 108686 / LMG 22925 / RQ-24</strain>
    </source>
</reference>
<dbReference type="GO" id="GO:0031460">
    <property type="term" value="P:glycine betaine transport"/>
    <property type="evidence" value="ECO:0007669"/>
    <property type="project" value="TreeGrafter"/>
</dbReference>
<feature type="transmembrane region" description="Helical" evidence="6">
    <location>
        <begin position="215"/>
        <end position="238"/>
    </location>
</feature>
<dbReference type="InterPro" id="IPR035906">
    <property type="entry name" value="MetI-like_sf"/>
</dbReference>
<dbReference type="InterPro" id="IPR051204">
    <property type="entry name" value="ABC_transp_perm/SBD"/>
</dbReference>
<evidence type="ECO:0000256" key="4">
    <source>
        <dbReference type="ARBA" id="ARBA00022989"/>
    </source>
</evidence>
<evidence type="ECO:0000313" key="9">
    <source>
        <dbReference type="Proteomes" id="UP000000379"/>
    </source>
</evidence>
<sequence>MTVSKVNPVALLAAALGVFALTVPSWLLLKPNRLVAGDAYGAFALETPWAPVLLASWGLLALAGLVRFRGRAWALALLASAALFAALLLTSAGTAALLAEAPDPERARVSLQGGVWVTLLAYVVGAFSALEELPAGSRWRPLVFVPGLGGALGILLAGLLNEVALARELTSQGGDFRAEVLRHLALSGTSVLLAALIGIPAAIWAARSPLAARVVLPTAAFLQTLPSLALFGLMLLPLARLGSALTIGEALLWGGGGLLASGALLWLAQRAQRGVLVLLALLVAAPPAALLTVMVAVVLNDLFVAALSLNLGGFSLPGSLSAPLSNLGVRGIGTAPALIALTLYAFLPIVRNTYTGLKEVPRAAVEAGRGMGMSGGQILRRVELPLALPLIIEGVRASAVLTVGITTVAFLIGAGGLGTFIERGIAQQVPDLILLGALPIILLALAADALLRGVGVLLTSRGVRP</sequence>
<dbReference type="PANTHER" id="PTHR30177">
    <property type="entry name" value="GLYCINE BETAINE/L-PROLINE TRANSPORT SYSTEM PERMEASE PROTEIN PROW"/>
    <property type="match status" value="1"/>
</dbReference>
<keyword evidence="2 6" id="KW-0813">Transport</keyword>
<dbReference type="EMBL" id="CP002049">
    <property type="protein sequence ID" value="ADI14692.1"/>
    <property type="molecule type" value="Genomic_DNA"/>
</dbReference>
<feature type="transmembrane region" description="Helical" evidence="6">
    <location>
        <begin position="327"/>
        <end position="347"/>
    </location>
</feature>
<dbReference type="HOGENOM" id="CLU_046113_3_0_0"/>
<keyword evidence="5 6" id="KW-0472">Membrane</keyword>
<feature type="transmembrane region" description="Helical" evidence="6">
    <location>
        <begin position="180"/>
        <end position="203"/>
    </location>
</feature>
<feature type="transmembrane region" description="Helical" evidence="6">
    <location>
        <begin position="142"/>
        <end position="160"/>
    </location>
</feature>
<feature type="transmembrane region" description="Helical" evidence="6">
    <location>
        <begin position="9"/>
        <end position="29"/>
    </location>
</feature>
<feature type="domain" description="ABC transmembrane type-1" evidence="7">
    <location>
        <begin position="180"/>
        <end position="451"/>
    </location>
</feature>
<dbReference type="SUPFAM" id="SSF161098">
    <property type="entry name" value="MetI-like"/>
    <property type="match status" value="2"/>
</dbReference>
<comment type="subcellular location">
    <subcellularLocation>
        <location evidence="6">Cell membrane</location>
        <topology evidence="6">Multi-pass membrane protein</topology>
    </subcellularLocation>
    <subcellularLocation>
        <location evidence="1">Membrane</location>
        <topology evidence="1">Multi-pass membrane protein</topology>
    </subcellularLocation>
</comment>
<keyword evidence="9" id="KW-1185">Reference proteome</keyword>
<feature type="transmembrane region" description="Helical" evidence="6">
    <location>
        <begin position="433"/>
        <end position="451"/>
    </location>
</feature>
<organism evidence="8 9">
    <name type="scientific">Truepera radiovictrix (strain DSM 17093 / CIP 108686 / LMG 22925 / RQ-24)</name>
    <dbReference type="NCBI Taxonomy" id="649638"/>
    <lineage>
        <taxon>Bacteria</taxon>
        <taxon>Thermotogati</taxon>
        <taxon>Deinococcota</taxon>
        <taxon>Deinococci</taxon>
        <taxon>Trueperales</taxon>
        <taxon>Trueperaceae</taxon>
        <taxon>Truepera</taxon>
    </lineage>
</organism>
<evidence type="ECO:0000256" key="5">
    <source>
        <dbReference type="ARBA" id="ARBA00023136"/>
    </source>
</evidence>
<dbReference type="Gene3D" id="1.10.3720.10">
    <property type="entry name" value="MetI-like"/>
    <property type="match status" value="1"/>
</dbReference>
<keyword evidence="4 6" id="KW-1133">Transmembrane helix</keyword>
<feature type="transmembrane region" description="Helical" evidence="6">
    <location>
        <begin position="399"/>
        <end position="421"/>
    </location>
</feature>
<evidence type="ECO:0000313" key="8">
    <source>
        <dbReference type="EMBL" id="ADI14692.1"/>
    </source>
</evidence>
<feature type="transmembrane region" description="Helical" evidence="6">
    <location>
        <begin position="111"/>
        <end position="130"/>
    </location>
</feature>
<comment type="similarity">
    <text evidence="6">Belongs to the binding-protein-dependent transport system permease family.</text>
</comment>
<dbReference type="GO" id="GO:0055085">
    <property type="term" value="P:transmembrane transport"/>
    <property type="evidence" value="ECO:0007669"/>
    <property type="project" value="InterPro"/>
</dbReference>
<dbReference type="eggNOG" id="COG1174">
    <property type="taxonomic scope" value="Bacteria"/>
</dbReference>
<dbReference type="OrthoDB" id="9801163at2"/>
<reference evidence="9" key="1">
    <citation type="submission" date="2010-05" db="EMBL/GenBank/DDBJ databases">
        <title>The complete genome of Truepera radiovictris DSM 17093.</title>
        <authorList>
            <consortium name="US DOE Joint Genome Institute (JGI-PGF)"/>
            <person name="Lucas S."/>
            <person name="Copeland A."/>
            <person name="Lapidus A."/>
            <person name="Glavina del Rio T."/>
            <person name="Dalin E."/>
            <person name="Tice H."/>
            <person name="Bruce D."/>
            <person name="Goodwin L."/>
            <person name="Pitluck S."/>
            <person name="Kyrpides N."/>
            <person name="Mavromatis K."/>
            <person name="Ovchinnikova G."/>
            <person name="Munk A.C."/>
            <person name="Detter J.C."/>
            <person name="Han C."/>
            <person name="Tapia R."/>
            <person name="Land M."/>
            <person name="Hauser L."/>
            <person name="Markowitz V."/>
            <person name="Cheng J.-F."/>
            <person name="Hugenholtz P."/>
            <person name="Woyke T."/>
            <person name="Wu D."/>
            <person name="Tindall B."/>
            <person name="Pomrenke H.G."/>
            <person name="Brambilla E."/>
            <person name="Klenk H.-P."/>
            <person name="Eisen J.A."/>
        </authorList>
    </citation>
    <scope>NUCLEOTIDE SEQUENCE [LARGE SCALE GENOMIC DNA]</scope>
    <source>
        <strain evidence="9">DSM 17093 / CIP 108686 / LMG 22925 / RQ-24</strain>
    </source>
</reference>
<feature type="transmembrane region" description="Helical" evidence="6">
    <location>
        <begin position="75"/>
        <end position="99"/>
    </location>
</feature>
<accession>D7CY53</accession>
<evidence type="ECO:0000256" key="2">
    <source>
        <dbReference type="ARBA" id="ARBA00022448"/>
    </source>
</evidence>
<dbReference type="GO" id="GO:0005886">
    <property type="term" value="C:plasma membrane"/>
    <property type="evidence" value="ECO:0007669"/>
    <property type="project" value="UniProtKB-SubCell"/>
</dbReference>
<feature type="transmembrane region" description="Helical" evidence="6">
    <location>
        <begin position="250"/>
        <end position="268"/>
    </location>
</feature>
<evidence type="ECO:0000256" key="3">
    <source>
        <dbReference type="ARBA" id="ARBA00022692"/>
    </source>
</evidence>
<dbReference type="Proteomes" id="UP000000379">
    <property type="component" value="Chromosome"/>
</dbReference>
<dbReference type="KEGG" id="tra:Trad_1573"/>
<proteinExistence type="inferred from homology"/>
<dbReference type="PANTHER" id="PTHR30177:SF4">
    <property type="entry name" value="OSMOPROTECTANT IMPORT PERMEASE PROTEIN OSMW"/>
    <property type="match status" value="1"/>
</dbReference>
<evidence type="ECO:0000256" key="1">
    <source>
        <dbReference type="ARBA" id="ARBA00004141"/>
    </source>
</evidence>
<dbReference type="PROSITE" id="PS50928">
    <property type="entry name" value="ABC_TM1"/>
    <property type="match status" value="1"/>
</dbReference>
<feature type="transmembrane region" description="Helical" evidence="6">
    <location>
        <begin position="275"/>
        <end position="307"/>
    </location>
</feature>
<dbReference type="STRING" id="649638.Trad_1573"/>
<gene>
    <name evidence="8" type="ordered locus">Trad_1573</name>
</gene>
<dbReference type="Pfam" id="PF00528">
    <property type="entry name" value="BPD_transp_1"/>
    <property type="match status" value="1"/>
</dbReference>
<dbReference type="CDD" id="cd06261">
    <property type="entry name" value="TM_PBP2"/>
    <property type="match status" value="1"/>
</dbReference>
<protein>
    <submittedName>
        <fullName evidence="8">Binding-protein-dependent transport systems inner membrane component</fullName>
    </submittedName>
</protein>
<evidence type="ECO:0000256" key="6">
    <source>
        <dbReference type="RuleBase" id="RU363032"/>
    </source>
</evidence>
<feature type="transmembrane region" description="Helical" evidence="6">
    <location>
        <begin position="49"/>
        <end position="68"/>
    </location>
</feature>
<dbReference type="InterPro" id="IPR000515">
    <property type="entry name" value="MetI-like"/>
</dbReference>
<name>D7CY53_TRURR</name>